<proteinExistence type="predicted"/>
<keyword evidence="2" id="KW-1185">Reference proteome</keyword>
<dbReference type="EMBL" id="REGN01009086">
    <property type="protein sequence ID" value="RNA01976.1"/>
    <property type="molecule type" value="Genomic_DNA"/>
</dbReference>
<dbReference type="PANTHER" id="PTHR15460">
    <property type="entry name" value="PEROXISOMAL MEMBRANE PROTEIN 4"/>
    <property type="match status" value="1"/>
</dbReference>
<organism evidence="1 2">
    <name type="scientific">Brachionus plicatilis</name>
    <name type="common">Marine rotifer</name>
    <name type="synonym">Brachionus muelleri</name>
    <dbReference type="NCBI Taxonomy" id="10195"/>
    <lineage>
        <taxon>Eukaryota</taxon>
        <taxon>Metazoa</taxon>
        <taxon>Spiralia</taxon>
        <taxon>Gnathifera</taxon>
        <taxon>Rotifera</taxon>
        <taxon>Eurotatoria</taxon>
        <taxon>Monogononta</taxon>
        <taxon>Pseudotrocha</taxon>
        <taxon>Ploima</taxon>
        <taxon>Brachionidae</taxon>
        <taxon>Brachionus</taxon>
    </lineage>
</organism>
<dbReference type="GO" id="GO:0005778">
    <property type="term" value="C:peroxisomal membrane"/>
    <property type="evidence" value="ECO:0007669"/>
    <property type="project" value="TreeGrafter"/>
</dbReference>
<comment type="caution">
    <text evidence="1">The sequence shown here is derived from an EMBL/GenBank/DDBJ whole genome shotgun (WGS) entry which is preliminary data.</text>
</comment>
<dbReference type="AlphaFoldDB" id="A0A3M7PS84"/>
<reference evidence="1 2" key="1">
    <citation type="journal article" date="2018" name="Sci. Rep.">
        <title>Genomic signatures of local adaptation to the degree of environmental predictability in rotifers.</title>
        <authorList>
            <person name="Franch-Gras L."/>
            <person name="Hahn C."/>
            <person name="Garcia-Roger E.M."/>
            <person name="Carmona M.J."/>
            <person name="Serra M."/>
            <person name="Gomez A."/>
        </authorList>
    </citation>
    <scope>NUCLEOTIDE SEQUENCE [LARGE SCALE GENOMIC DNA]</scope>
    <source>
        <strain evidence="1">HYR1</strain>
    </source>
</reference>
<evidence type="ECO:0000313" key="2">
    <source>
        <dbReference type="Proteomes" id="UP000276133"/>
    </source>
</evidence>
<dbReference type="OrthoDB" id="39659at2759"/>
<sequence length="202" mass="23268">MSASLFILANRLVNDPSYRPFLALIKGIRNGIVYGCKIRFPHALVMTFLFRNGTLAQKVKAIFKATKTHAANLAKFVFVYKSIRLLAKITFNEIKQYHTLVAAFIGGYLVFGEKNNVNEQINMYLLSRILVGLAKLAQEKNIIPNTKQPIFPWFGALVWAIVLWIFEYHQHVLQPSLQSSMTYLYHDSNRWNSIKNLLVYNK</sequence>
<dbReference type="InterPro" id="IPR019531">
    <property type="entry name" value="Pmp4"/>
</dbReference>
<evidence type="ECO:0000313" key="1">
    <source>
        <dbReference type="EMBL" id="RNA01976.1"/>
    </source>
</evidence>
<dbReference type="STRING" id="10195.A0A3M7PS84"/>
<dbReference type="PIRSF" id="PIRSF013674">
    <property type="entry name" value="PXMP4"/>
    <property type="match status" value="1"/>
</dbReference>
<name>A0A3M7PS84_BRAPC</name>
<dbReference type="Proteomes" id="UP000276133">
    <property type="component" value="Unassembled WGS sequence"/>
</dbReference>
<accession>A0A3M7PS84</accession>
<protein>
    <submittedName>
        <fullName evidence="1">Peroxisomal membrane 4</fullName>
    </submittedName>
</protein>
<gene>
    <name evidence="1" type="ORF">BpHYR1_032665</name>
</gene>
<dbReference type="Pfam" id="PF02466">
    <property type="entry name" value="Tim17"/>
    <property type="match status" value="1"/>
</dbReference>
<dbReference type="PANTHER" id="PTHR15460:SF3">
    <property type="entry name" value="PEROXISOMAL MEMBRANE PROTEIN 4"/>
    <property type="match status" value="1"/>
</dbReference>